<keyword evidence="5" id="KW-0547">Nucleotide-binding</keyword>
<gene>
    <name evidence="13" type="ORF">FGRAMPH1_01T10231</name>
</gene>
<dbReference type="GO" id="GO:0005524">
    <property type="term" value="F:ATP binding"/>
    <property type="evidence" value="ECO:0007669"/>
    <property type="project" value="UniProtKB-KW"/>
</dbReference>
<evidence type="ECO:0000256" key="5">
    <source>
        <dbReference type="ARBA" id="ARBA00022741"/>
    </source>
</evidence>
<keyword evidence="7" id="KW-0319">Glycerol metabolism</keyword>
<dbReference type="InterPro" id="IPR005999">
    <property type="entry name" value="Glycerol_kin"/>
</dbReference>
<dbReference type="STRING" id="229533.A0A0E0S094"/>
<dbReference type="eggNOG" id="KOG2517">
    <property type="taxonomic scope" value="Eukaryota"/>
</dbReference>
<feature type="domain" description="Carbohydrate kinase FGGY C-terminal" evidence="12">
    <location>
        <begin position="361"/>
        <end position="551"/>
    </location>
</feature>
<evidence type="ECO:0000313" key="13">
    <source>
        <dbReference type="EMBL" id="CEF76919.1"/>
    </source>
</evidence>
<evidence type="ECO:0000313" key="15">
    <source>
        <dbReference type="Proteomes" id="UP000070720"/>
    </source>
</evidence>
<dbReference type="InterPro" id="IPR018483">
    <property type="entry name" value="Carb_kinase_FGGY_CS"/>
</dbReference>
<reference evidence="14 15" key="2">
    <citation type="journal article" date="2010" name="Nature">
        <title>Comparative genomics reveals mobile pathogenicity chromosomes in Fusarium.</title>
        <authorList>
            <person name="Ma L.J."/>
            <person name="van der Does H.C."/>
            <person name="Borkovich K.A."/>
            <person name="Coleman J.J."/>
            <person name="Daboussi M.J."/>
            <person name="Di Pietro A."/>
            <person name="Dufresne M."/>
            <person name="Freitag M."/>
            <person name="Grabherr M."/>
            <person name="Henrissat B."/>
            <person name="Houterman P.M."/>
            <person name="Kang S."/>
            <person name="Shim W.B."/>
            <person name="Woloshuk C."/>
            <person name="Xie X."/>
            <person name="Xu J.R."/>
            <person name="Antoniw J."/>
            <person name="Baker S.E."/>
            <person name="Bluhm B.H."/>
            <person name="Breakspear A."/>
            <person name="Brown D.W."/>
            <person name="Butchko R.A."/>
            <person name="Chapman S."/>
            <person name="Coulson R."/>
            <person name="Coutinho P.M."/>
            <person name="Danchin E.G."/>
            <person name="Diener A."/>
            <person name="Gale L.R."/>
            <person name="Gardiner D.M."/>
            <person name="Goff S."/>
            <person name="Hammond-Kosack K.E."/>
            <person name="Hilburn K."/>
            <person name="Hua-Van A."/>
            <person name="Jonkers W."/>
            <person name="Kazan K."/>
            <person name="Kodira C.D."/>
            <person name="Koehrsen M."/>
            <person name="Kumar L."/>
            <person name="Lee Y.H."/>
            <person name="Li L."/>
            <person name="Manners J.M."/>
            <person name="Miranda-Saavedra D."/>
            <person name="Mukherjee M."/>
            <person name="Park G."/>
            <person name="Park J."/>
            <person name="Park S.Y."/>
            <person name="Proctor R.H."/>
            <person name="Regev A."/>
            <person name="Ruiz-Roldan M.C."/>
            <person name="Sain D."/>
            <person name="Sakthikumar S."/>
            <person name="Sykes S."/>
            <person name="Schwartz D.C."/>
            <person name="Turgeon B.G."/>
            <person name="Wapinski I."/>
            <person name="Yoder O."/>
            <person name="Young S."/>
            <person name="Zeng Q."/>
            <person name="Zhou S."/>
            <person name="Galagan J."/>
            <person name="Cuomo C.A."/>
            <person name="Kistler H.C."/>
            <person name="Rep M."/>
        </authorList>
    </citation>
    <scope>GENOME REANNOTATION</scope>
    <source>
        <strain evidence="15">ATCC MYA-4620 / CBS 123657 / FGSC 9075 / NRRL 31084 / PH-1</strain>
        <strain evidence="14">PH-1 / ATCC MYA-4620 / FGSC 9075 / NRRL 31084</strain>
    </source>
</reference>
<reference evidence="14 15" key="1">
    <citation type="journal article" date="2007" name="Science">
        <title>The Fusarium graminearum genome reveals a link between localized polymorphism and pathogen specialization.</title>
        <authorList>
            <person name="Cuomo C.A."/>
            <person name="Gueldener U."/>
            <person name="Xu J.-R."/>
            <person name="Trail F."/>
            <person name="Turgeon B.G."/>
            <person name="Di Pietro A."/>
            <person name="Walton J.D."/>
            <person name="Ma L.-J."/>
            <person name="Baker S.E."/>
            <person name="Rep M."/>
            <person name="Adam G."/>
            <person name="Antoniw J."/>
            <person name="Baldwin T."/>
            <person name="Calvo S.E."/>
            <person name="Chang Y.-L."/>
            <person name="DeCaprio D."/>
            <person name="Gale L.R."/>
            <person name="Gnerre S."/>
            <person name="Goswami R.S."/>
            <person name="Hammond-Kosack K."/>
            <person name="Harris L.J."/>
            <person name="Hilburn K."/>
            <person name="Kennell J.C."/>
            <person name="Kroken S."/>
            <person name="Magnuson J.K."/>
            <person name="Mannhaupt G."/>
            <person name="Mauceli E.W."/>
            <person name="Mewes H.-W."/>
            <person name="Mitterbauer R."/>
            <person name="Muehlbauer G."/>
            <person name="Muensterkoetter M."/>
            <person name="Nelson D."/>
            <person name="O'Donnell K."/>
            <person name="Ouellet T."/>
            <person name="Qi W."/>
            <person name="Quesneville H."/>
            <person name="Roncero M.I.G."/>
            <person name="Seong K.-Y."/>
            <person name="Tetko I.V."/>
            <person name="Urban M."/>
            <person name="Waalwijk C."/>
            <person name="Ward T.J."/>
            <person name="Yao J."/>
            <person name="Birren B.W."/>
            <person name="Kistler H.C."/>
        </authorList>
    </citation>
    <scope>NUCLEOTIDE SEQUENCE [LARGE SCALE GENOMIC DNA]</scope>
    <source>
        <strain evidence="15">ATCC MYA-4620 / CBS 123657 / FGSC 9075 / NRRL 31084 / PH-1</strain>
        <strain evidence="14">PH-1 / ATCC MYA-4620 / FGSC 9075 / NRRL 31084</strain>
    </source>
</reference>
<reference key="3">
    <citation type="submission" date="2014-02" db="EMBL/GenBank/DDBJ databases">
        <title>A revised Fusarium graminearum genomic reference sequence using whole shotgun re-sequencing.</title>
        <authorList>
            <person name="King R."/>
            <person name="Urban M."/>
            <person name="Hassani-Pak K."/>
            <person name="Hammond-Kosack K."/>
        </authorList>
    </citation>
    <scope>NUCLEOTIDE SEQUENCE</scope>
    <source>
        <strain>PH-1</strain>
    </source>
</reference>
<dbReference type="InParanoid" id="A0A0E0S094"/>
<dbReference type="InterPro" id="IPR043129">
    <property type="entry name" value="ATPase_NBD"/>
</dbReference>
<keyword evidence="8" id="KW-0067">ATP-binding</keyword>
<dbReference type="AlphaFoldDB" id="A0A0E0S094"/>
<dbReference type="GO" id="GO:0019563">
    <property type="term" value="P:glycerol catabolic process"/>
    <property type="evidence" value="ECO:0007669"/>
    <property type="project" value="UniProtKB-UniPathway"/>
</dbReference>
<dbReference type="FunCoup" id="A0A0E0S094">
    <property type="interactions" value="361"/>
</dbReference>
<dbReference type="UniPathway" id="UPA00618">
    <property type="reaction ID" value="UER00672"/>
</dbReference>
<keyword evidence="6 10" id="KW-0418">Kinase</keyword>
<organism evidence="14">
    <name type="scientific">Gibberella zeae (strain ATCC MYA-4620 / CBS 123657 / FGSC 9075 / NRRL 31084 / PH-1)</name>
    <name type="common">Wheat head blight fungus</name>
    <name type="synonym">Fusarium graminearum</name>
    <dbReference type="NCBI Taxonomy" id="229533"/>
    <lineage>
        <taxon>Eukaryota</taxon>
        <taxon>Fungi</taxon>
        <taxon>Dikarya</taxon>
        <taxon>Ascomycota</taxon>
        <taxon>Pezizomycotina</taxon>
        <taxon>Sordariomycetes</taxon>
        <taxon>Hypocreomycetidae</taxon>
        <taxon>Hypocreales</taxon>
        <taxon>Nectriaceae</taxon>
        <taxon>Fusarium</taxon>
    </lineage>
</organism>
<dbReference type="EMBL" id="HG970333">
    <property type="protein sequence ID" value="CEF76919.1"/>
    <property type="molecule type" value="Genomic_DNA"/>
</dbReference>
<evidence type="ECO:0000259" key="11">
    <source>
        <dbReference type="Pfam" id="PF00370"/>
    </source>
</evidence>
<dbReference type="Proteomes" id="UP000070720">
    <property type="component" value="Chromosome 2"/>
</dbReference>
<sequence>MQFSTTNAPHCLVQDSFDDLNPKDFFRQEFKSKRPRTADILLEELPQGLVQDAEAADLAGDFFSAKPELESDHEEQLPDGIQETEEERQKHWFVGSIDQGTTSTRFLIFNGHGEPVASHQMEFENLYPASGWHEHDPMTLLESAEICIEKATEKFCAQGHSIEEIRSIGITNQRETTVLWDNTTGEPLYNAVVWPDTRTSALVRDLKNKPGAEKLQEACGLPLSTYPSSVKLLWVLQNVESVREAYEDGRLSFGTVDSWLIYKLNGGQAREGGPIFVTDATNASRTMFMNLKTLDYDENLLKFFDVDRTKVSLPKIVPSSHPTAYGTLYKGPLKGIPIAGCLGDQSSALVGQCGFKPGQAKNTYGTGCFLLYNVGSEPVISKTGLLATVAYDFGKGRKPVYALEGSIAVAGSGIKFLENNLGLIKNSSEVDTVARTVPDNGGVTFVTAFSGLFAPYWIDDAKGTLFGVTQHTSKGHIVRATLEATCHQTAAILDAMAADSGHALDILAVDGGLSNSDLCMQTQADISGVPVDRPAMRETTALGAAIAAGLATGVWNELEELHEVNRKDRKVFYPEADPKTVRRSRRRWERAVEMSRGWLQEDEDDE</sequence>
<dbReference type="Gene3D" id="3.30.420.40">
    <property type="match status" value="2"/>
</dbReference>
<dbReference type="SUPFAM" id="SSF53067">
    <property type="entry name" value="Actin-like ATPase domain"/>
    <property type="match status" value="2"/>
</dbReference>
<dbReference type="Pfam" id="PF00370">
    <property type="entry name" value="FGGY_N"/>
    <property type="match status" value="1"/>
</dbReference>
<name>A0A0E0S094_GIBZE</name>
<dbReference type="EnsemblFungi" id="CEF76919">
    <property type="protein sequence ID" value="CEF76919"/>
    <property type="gene ID" value="FGRRES_13343_M"/>
</dbReference>
<comment type="pathway">
    <text evidence="1">Polyol metabolism; glycerol degradation via glycerol kinase pathway; sn-glycerol 3-phosphate from glycerol: step 1/1.</text>
</comment>
<comment type="similarity">
    <text evidence="2 10">Belongs to the FGGY kinase family.</text>
</comment>
<dbReference type="PANTHER" id="PTHR10196:SF69">
    <property type="entry name" value="GLYCEROL KINASE"/>
    <property type="match status" value="1"/>
</dbReference>
<evidence type="ECO:0000256" key="4">
    <source>
        <dbReference type="ARBA" id="ARBA00022679"/>
    </source>
</evidence>
<dbReference type="InterPro" id="IPR042018">
    <property type="entry name" value="GK1-3_metazoan-type"/>
</dbReference>
<dbReference type="GO" id="GO:0006641">
    <property type="term" value="P:triglyceride metabolic process"/>
    <property type="evidence" value="ECO:0007669"/>
    <property type="project" value="TreeGrafter"/>
</dbReference>
<protein>
    <recommendedName>
        <fullName evidence="3">glycerol kinase</fullName>
        <ecNumber evidence="3">2.7.1.30</ecNumber>
    </recommendedName>
    <alternativeName>
        <fullName evidence="9">ATP:glycerol 3-phosphotransferase</fullName>
    </alternativeName>
</protein>
<dbReference type="PANTHER" id="PTHR10196">
    <property type="entry name" value="SUGAR KINASE"/>
    <property type="match status" value="1"/>
</dbReference>
<dbReference type="NCBIfam" id="TIGR01311">
    <property type="entry name" value="glycerol_kin"/>
    <property type="match status" value="1"/>
</dbReference>
<evidence type="ECO:0000259" key="12">
    <source>
        <dbReference type="Pfam" id="PF02782"/>
    </source>
</evidence>
<dbReference type="InterPro" id="IPR018484">
    <property type="entry name" value="FGGY_N"/>
</dbReference>
<dbReference type="FunFam" id="3.30.420.40:FF:000086">
    <property type="entry name" value="Glycerol kinase"/>
    <property type="match status" value="1"/>
</dbReference>
<dbReference type="PROSITE" id="PS00933">
    <property type="entry name" value="FGGY_KINASES_1"/>
    <property type="match status" value="1"/>
</dbReference>
<reference evidence="14" key="5">
    <citation type="submission" date="2017-01" db="UniProtKB">
        <authorList>
            <consortium name="EnsemblFungi"/>
        </authorList>
    </citation>
    <scope>IDENTIFICATION</scope>
    <source>
        <strain evidence="14">PH-1 / ATCC MYA-4620 / FGSC 9075 / NRRL 31084</strain>
    </source>
</reference>
<dbReference type="GO" id="GO:0005739">
    <property type="term" value="C:mitochondrion"/>
    <property type="evidence" value="ECO:0007669"/>
    <property type="project" value="TreeGrafter"/>
</dbReference>
<dbReference type="FunFam" id="3.30.420.40:FF:000085">
    <property type="entry name" value="Glycerol kinase 2"/>
    <property type="match status" value="1"/>
</dbReference>
<dbReference type="VEuPathDB" id="FungiDB:FGRAMPH1_01G10231"/>
<evidence type="ECO:0000313" key="14">
    <source>
        <dbReference type="EnsemblFungi" id="CEF76919"/>
    </source>
</evidence>
<evidence type="ECO:0000256" key="9">
    <source>
        <dbReference type="ARBA" id="ARBA00043149"/>
    </source>
</evidence>
<dbReference type="Pfam" id="PF02782">
    <property type="entry name" value="FGGY_C"/>
    <property type="match status" value="1"/>
</dbReference>
<accession>A0A0E0S094</accession>
<evidence type="ECO:0000256" key="2">
    <source>
        <dbReference type="ARBA" id="ARBA00009156"/>
    </source>
</evidence>
<dbReference type="InterPro" id="IPR018485">
    <property type="entry name" value="FGGY_C"/>
</dbReference>
<reference evidence="13 15" key="4">
    <citation type="journal article" date="2015" name="BMC Genomics">
        <title>The completed genome sequence of the pathogenic ascomycete fungus Fusarium graminearum.</title>
        <authorList>
            <person name="King R."/>
            <person name="Urban M."/>
            <person name="Hammond-Kosack M.C."/>
            <person name="Hassani-Pak K."/>
            <person name="Hammond-Kosack K.E."/>
        </authorList>
    </citation>
    <scope>NUCLEOTIDE SEQUENCE [LARGE SCALE GENOMIC DNA]</scope>
    <source>
        <strain evidence="15">ATCC MYA-4620 / CBS 123657 / FGSC 9075 / NRRL 31084 / PH-1</strain>
        <strain evidence="13">PH-1</strain>
    </source>
</reference>
<keyword evidence="15" id="KW-1185">Reference proteome</keyword>
<keyword evidence="4 10" id="KW-0808">Transferase</keyword>
<dbReference type="GO" id="GO:0046167">
    <property type="term" value="P:glycerol-3-phosphate biosynthetic process"/>
    <property type="evidence" value="ECO:0007669"/>
    <property type="project" value="TreeGrafter"/>
</dbReference>
<evidence type="ECO:0000256" key="6">
    <source>
        <dbReference type="ARBA" id="ARBA00022777"/>
    </source>
</evidence>
<evidence type="ECO:0000256" key="3">
    <source>
        <dbReference type="ARBA" id="ARBA00012099"/>
    </source>
</evidence>
<feature type="domain" description="Carbohydrate kinase FGGY N-terminal" evidence="11">
    <location>
        <begin position="95"/>
        <end position="351"/>
    </location>
</feature>
<proteinExistence type="inferred from homology"/>
<dbReference type="EC" id="2.7.1.30" evidence="3"/>
<dbReference type="NCBIfam" id="NF000756">
    <property type="entry name" value="PRK00047.1"/>
    <property type="match status" value="1"/>
</dbReference>
<dbReference type="CDD" id="cd07792">
    <property type="entry name" value="ASKHA_NBD_FGGY_GK1-3-like"/>
    <property type="match status" value="1"/>
</dbReference>
<dbReference type="GO" id="GO:0004370">
    <property type="term" value="F:glycerol kinase activity"/>
    <property type="evidence" value="ECO:0007669"/>
    <property type="project" value="UniProtKB-EC"/>
</dbReference>
<dbReference type="PROSITE" id="PS00445">
    <property type="entry name" value="FGGY_KINASES_2"/>
    <property type="match status" value="1"/>
</dbReference>
<evidence type="ECO:0000256" key="7">
    <source>
        <dbReference type="ARBA" id="ARBA00022798"/>
    </source>
</evidence>
<evidence type="ECO:0000256" key="8">
    <source>
        <dbReference type="ARBA" id="ARBA00022840"/>
    </source>
</evidence>
<evidence type="ECO:0000256" key="10">
    <source>
        <dbReference type="RuleBase" id="RU003733"/>
    </source>
</evidence>
<evidence type="ECO:0000256" key="1">
    <source>
        <dbReference type="ARBA" id="ARBA00005190"/>
    </source>
</evidence>